<keyword evidence="1" id="KW-1133">Transmembrane helix</keyword>
<evidence type="ECO:0000256" key="1">
    <source>
        <dbReference type="SAM" id="Phobius"/>
    </source>
</evidence>
<dbReference type="OrthoDB" id="582675at2"/>
<organism evidence="2 3">
    <name type="scientific">Cesiribacter andamanensis AMV16</name>
    <dbReference type="NCBI Taxonomy" id="1279009"/>
    <lineage>
        <taxon>Bacteria</taxon>
        <taxon>Pseudomonadati</taxon>
        <taxon>Bacteroidota</taxon>
        <taxon>Cytophagia</taxon>
        <taxon>Cytophagales</taxon>
        <taxon>Cesiribacteraceae</taxon>
        <taxon>Cesiribacter</taxon>
    </lineage>
</organism>
<dbReference type="Proteomes" id="UP000011910">
    <property type="component" value="Unassembled WGS sequence"/>
</dbReference>
<reference evidence="2 3" key="1">
    <citation type="journal article" date="2013" name="Genome Announc.">
        <title>Draft Genome Sequence of Cesiribacter andamanensis Strain AMV16T, Isolated from a Soil Sample from a Mud Volcano in the Andaman Islands, India.</title>
        <authorList>
            <person name="Shivaji S."/>
            <person name="Ara S."/>
            <person name="Begum Z."/>
            <person name="Srinivas T.N."/>
            <person name="Singh A."/>
            <person name="Kumar Pinnaka A."/>
        </authorList>
    </citation>
    <scope>NUCLEOTIDE SEQUENCE [LARGE SCALE GENOMIC DNA]</scope>
    <source>
        <strain evidence="2 3">AMV16</strain>
    </source>
</reference>
<dbReference type="eggNOG" id="ENOG5032Y0V">
    <property type="taxonomic scope" value="Bacteria"/>
</dbReference>
<dbReference type="EMBL" id="AODQ01000075">
    <property type="protein sequence ID" value="EMR02070.1"/>
    <property type="molecule type" value="Genomic_DNA"/>
</dbReference>
<dbReference type="RefSeq" id="WP_009196204.1">
    <property type="nucleotide sequence ID" value="NZ_AODQ01000075.1"/>
</dbReference>
<proteinExistence type="predicted"/>
<comment type="caution">
    <text evidence="2">The sequence shown here is derived from an EMBL/GenBank/DDBJ whole genome shotgun (WGS) entry which is preliminary data.</text>
</comment>
<sequence>MKTTTPLYTETLSLHSKVIYWILIVSTFFAVGIPVLTNGSQWNEKEVTGTLMVAGIMALIWWLLLASRIKLQLDAEGVRYQFWPFSKKQARWETLRGWYVRQVSPFSEFGGWGMRYGLGQGWGYVTTSKWGLQLVYKDNSRVVISTRRPDELKHWLEQWAPAEVIETAER</sequence>
<accession>M7NJV0</accession>
<feature type="transmembrane region" description="Helical" evidence="1">
    <location>
        <begin position="18"/>
        <end position="36"/>
    </location>
</feature>
<gene>
    <name evidence="2" type="ORF">ADICEAN_02816</name>
</gene>
<feature type="transmembrane region" description="Helical" evidence="1">
    <location>
        <begin position="48"/>
        <end position="65"/>
    </location>
</feature>
<keyword evidence="1" id="KW-0812">Transmembrane</keyword>
<name>M7NJV0_9BACT</name>
<dbReference type="STRING" id="1279009.ADICEAN_02816"/>
<keyword evidence="1" id="KW-0472">Membrane</keyword>
<protein>
    <recommendedName>
        <fullName evidence="4">Bacterial Pleckstrin homology domain-containing protein</fullName>
    </recommendedName>
</protein>
<dbReference type="AlphaFoldDB" id="M7NJV0"/>
<evidence type="ECO:0008006" key="4">
    <source>
        <dbReference type="Google" id="ProtNLM"/>
    </source>
</evidence>
<evidence type="ECO:0000313" key="3">
    <source>
        <dbReference type="Proteomes" id="UP000011910"/>
    </source>
</evidence>
<keyword evidence="3" id="KW-1185">Reference proteome</keyword>
<evidence type="ECO:0000313" key="2">
    <source>
        <dbReference type="EMBL" id="EMR02070.1"/>
    </source>
</evidence>